<organism evidence="8 9">
    <name type="scientific">Mycobacterium dioxanotrophicus</name>
    <dbReference type="NCBI Taxonomy" id="482462"/>
    <lineage>
        <taxon>Bacteria</taxon>
        <taxon>Bacillati</taxon>
        <taxon>Actinomycetota</taxon>
        <taxon>Actinomycetes</taxon>
        <taxon>Mycobacteriales</taxon>
        <taxon>Mycobacteriaceae</taxon>
        <taxon>Mycobacterium</taxon>
    </lineage>
</organism>
<dbReference type="InterPro" id="IPR017941">
    <property type="entry name" value="Rieske_2Fe-2S"/>
</dbReference>
<dbReference type="InterPro" id="IPR050584">
    <property type="entry name" value="Cholesterol_7-desaturase"/>
</dbReference>
<dbReference type="GO" id="GO:0016705">
    <property type="term" value="F:oxidoreductase activity, acting on paired donors, with incorporation or reduction of molecular oxygen"/>
    <property type="evidence" value="ECO:0007669"/>
    <property type="project" value="UniProtKB-ARBA"/>
</dbReference>
<dbReference type="PANTHER" id="PTHR21266">
    <property type="entry name" value="IRON-SULFUR DOMAIN CONTAINING PROTEIN"/>
    <property type="match status" value="1"/>
</dbReference>
<keyword evidence="9" id="KW-1185">Reference proteome</keyword>
<evidence type="ECO:0000259" key="7">
    <source>
        <dbReference type="PROSITE" id="PS51296"/>
    </source>
</evidence>
<dbReference type="Gene3D" id="3.90.380.10">
    <property type="entry name" value="Naphthalene 1,2-dioxygenase Alpha Subunit, Chain A, domain 1"/>
    <property type="match status" value="1"/>
</dbReference>
<protein>
    <submittedName>
        <fullName evidence="8">(2Fe-2S)-binding protein</fullName>
    </submittedName>
</protein>
<feature type="region of interest" description="Disordered" evidence="6">
    <location>
        <begin position="1"/>
        <end position="25"/>
    </location>
</feature>
<sequence>MGSPGRTSTRDRPAGAGEEVRSTTYDPETLREAYLHNWFVVARSEDIDEPRPAQLLDKNLVVFRDADGHARVLDRHCIHRGADLAAGKVIDSAIQCPYHGWRFEGKSGICSRIPSLTNSQQIPPKAEVKSYPVQEKFGHVWTCLGDPVFALPDPPEIADLTLEWRAADPIPAQCGFMSAMENFRDMAHFPFVHEVSMGEVEPAVPNIEVERDGREIRTTFFYPKVPGSPFSDTGDSWMHYHSYAPGIATILYDFGPEIGKRYLVDFPSPVSYGECIIYWGVATDKDFKGGTVDEILVLETQVFDEDKPILGGLHPPEVPLAGQSFEASVPADVFTLNYRRATKFAVDAILQARKSPGL</sequence>
<keyword evidence="4" id="KW-0408">Iron</keyword>
<evidence type="ECO:0000256" key="4">
    <source>
        <dbReference type="ARBA" id="ARBA00023004"/>
    </source>
</evidence>
<dbReference type="SUPFAM" id="SSF50022">
    <property type="entry name" value="ISP domain"/>
    <property type="match status" value="1"/>
</dbReference>
<dbReference type="SUPFAM" id="SSF55961">
    <property type="entry name" value="Bet v1-like"/>
    <property type="match status" value="1"/>
</dbReference>
<dbReference type="CDD" id="cd03469">
    <property type="entry name" value="Rieske_RO_Alpha_N"/>
    <property type="match status" value="1"/>
</dbReference>
<dbReference type="InterPro" id="IPR044043">
    <property type="entry name" value="VanA_C_cat"/>
</dbReference>
<evidence type="ECO:0000256" key="3">
    <source>
        <dbReference type="ARBA" id="ARBA00023002"/>
    </source>
</evidence>
<accession>A0A1Y0CB66</accession>
<dbReference type="KEGG" id="mdx:BTO20_31660"/>
<dbReference type="OrthoDB" id="5243643at2"/>
<gene>
    <name evidence="8" type="ORF">BTO20_31660</name>
</gene>
<evidence type="ECO:0000256" key="5">
    <source>
        <dbReference type="ARBA" id="ARBA00023014"/>
    </source>
</evidence>
<dbReference type="GO" id="GO:0004497">
    <property type="term" value="F:monooxygenase activity"/>
    <property type="evidence" value="ECO:0007669"/>
    <property type="project" value="UniProtKB-ARBA"/>
</dbReference>
<dbReference type="Pfam" id="PF19112">
    <property type="entry name" value="VanA_C"/>
    <property type="match status" value="1"/>
</dbReference>
<evidence type="ECO:0000313" key="8">
    <source>
        <dbReference type="EMBL" id="ART72508.1"/>
    </source>
</evidence>
<dbReference type="Proteomes" id="UP000195331">
    <property type="component" value="Chromosome"/>
</dbReference>
<keyword evidence="1" id="KW-0001">2Fe-2S</keyword>
<keyword evidence="3" id="KW-0560">Oxidoreductase</keyword>
<keyword evidence="5" id="KW-0411">Iron-sulfur</keyword>
<dbReference type="Gene3D" id="2.102.10.10">
    <property type="entry name" value="Rieske [2Fe-2S] iron-sulphur domain"/>
    <property type="match status" value="1"/>
</dbReference>
<evidence type="ECO:0000256" key="6">
    <source>
        <dbReference type="SAM" id="MobiDB-lite"/>
    </source>
</evidence>
<keyword evidence="2" id="KW-0479">Metal-binding</keyword>
<dbReference type="PANTHER" id="PTHR21266:SF60">
    <property type="entry name" value="3-KETOSTEROID-9-ALPHA-MONOOXYGENASE, OXYGENASE COMPONENT"/>
    <property type="match status" value="1"/>
</dbReference>
<dbReference type="InterPro" id="IPR036922">
    <property type="entry name" value="Rieske_2Fe-2S_sf"/>
</dbReference>
<dbReference type="Pfam" id="PF00355">
    <property type="entry name" value="Rieske"/>
    <property type="match status" value="1"/>
</dbReference>
<proteinExistence type="predicted"/>
<evidence type="ECO:0000256" key="1">
    <source>
        <dbReference type="ARBA" id="ARBA00022714"/>
    </source>
</evidence>
<feature type="domain" description="Rieske" evidence="7">
    <location>
        <begin position="38"/>
        <end position="142"/>
    </location>
</feature>
<dbReference type="GO" id="GO:0046872">
    <property type="term" value="F:metal ion binding"/>
    <property type="evidence" value="ECO:0007669"/>
    <property type="project" value="UniProtKB-KW"/>
</dbReference>
<dbReference type="AlphaFoldDB" id="A0A1Y0CB66"/>
<feature type="compositionally biased region" description="Basic and acidic residues" evidence="6">
    <location>
        <begin position="8"/>
        <end position="21"/>
    </location>
</feature>
<dbReference type="GO" id="GO:0051537">
    <property type="term" value="F:2 iron, 2 sulfur cluster binding"/>
    <property type="evidence" value="ECO:0007669"/>
    <property type="project" value="UniProtKB-KW"/>
</dbReference>
<dbReference type="PROSITE" id="PS51296">
    <property type="entry name" value="RIESKE"/>
    <property type="match status" value="1"/>
</dbReference>
<reference evidence="8 9" key="1">
    <citation type="submission" date="2017-04" db="EMBL/GenBank/DDBJ databases">
        <title>Whole Genome Sequence of 1,4-Dioxane Degrading Bacterium Mycobacterium dioxanotrophicus PH-06.</title>
        <authorList>
            <person name="He Y."/>
        </authorList>
    </citation>
    <scope>NUCLEOTIDE SEQUENCE [LARGE SCALE GENOMIC DNA]</scope>
    <source>
        <strain evidence="8 9">PH-06</strain>
    </source>
</reference>
<evidence type="ECO:0000313" key="9">
    <source>
        <dbReference type="Proteomes" id="UP000195331"/>
    </source>
</evidence>
<dbReference type="EMBL" id="CP020809">
    <property type="protein sequence ID" value="ART72508.1"/>
    <property type="molecule type" value="Genomic_DNA"/>
</dbReference>
<evidence type="ECO:0000256" key="2">
    <source>
        <dbReference type="ARBA" id="ARBA00022723"/>
    </source>
</evidence>
<name>A0A1Y0CB66_9MYCO</name>